<dbReference type="AlphaFoldDB" id="A0A8K0K6B5"/>
<reference evidence="1" key="1">
    <citation type="submission" date="2013-04" db="EMBL/GenBank/DDBJ databases">
        <authorList>
            <person name="Qu J."/>
            <person name="Murali S.C."/>
            <person name="Bandaranaike D."/>
            <person name="Bellair M."/>
            <person name="Blankenburg K."/>
            <person name="Chao H."/>
            <person name="Dinh H."/>
            <person name="Doddapaneni H."/>
            <person name="Downs B."/>
            <person name="Dugan-Rocha S."/>
            <person name="Elkadiri S."/>
            <person name="Gnanaolivu R.D."/>
            <person name="Hernandez B."/>
            <person name="Javaid M."/>
            <person name="Jayaseelan J.C."/>
            <person name="Lee S."/>
            <person name="Li M."/>
            <person name="Ming W."/>
            <person name="Munidasa M."/>
            <person name="Muniz J."/>
            <person name="Nguyen L."/>
            <person name="Ongeri F."/>
            <person name="Osuji N."/>
            <person name="Pu L.-L."/>
            <person name="Puazo M."/>
            <person name="Qu C."/>
            <person name="Quiroz J."/>
            <person name="Raj R."/>
            <person name="Weissenberger G."/>
            <person name="Xin Y."/>
            <person name="Zou X."/>
            <person name="Han Y."/>
            <person name="Richards S."/>
            <person name="Worley K."/>
            <person name="Muzny D."/>
            <person name="Gibbs R."/>
        </authorList>
    </citation>
    <scope>NUCLEOTIDE SEQUENCE</scope>
    <source>
        <strain evidence="1">Sampled in the wild</strain>
    </source>
</reference>
<sequence length="87" mass="9786">MRLLLVKERLGLEEGALVFLPLGQFLNIASLLHQPIHDSALCKISFNPLPHLPRFISVATLCFHKPWYSLPRSVLLVPIAQPNPQPL</sequence>
<proteinExistence type="predicted"/>
<organism evidence="1 2">
    <name type="scientific">Ladona fulva</name>
    <name type="common">Scarce chaser dragonfly</name>
    <name type="synonym">Libellula fulva</name>
    <dbReference type="NCBI Taxonomy" id="123851"/>
    <lineage>
        <taxon>Eukaryota</taxon>
        <taxon>Metazoa</taxon>
        <taxon>Ecdysozoa</taxon>
        <taxon>Arthropoda</taxon>
        <taxon>Hexapoda</taxon>
        <taxon>Insecta</taxon>
        <taxon>Pterygota</taxon>
        <taxon>Palaeoptera</taxon>
        <taxon>Odonata</taxon>
        <taxon>Epiprocta</taxon>
        <taxon>Anisoptera</taxon>
        <taxon>Libelluloidea</taxon>
        <taxon>Libellulidae</taxon>
        <taxon>Ladona</taxon>
    </lineage>
</organism>
<keyword evidence="2" id="KW-1185">Reference proteome</keyword>
<accession>A0A8K0K6B5</accession>
<dbReference type="EMBL" id="KZ308416">
    <property type="protein sequence ID" value="KAG8229209.1"/>
    <property type="molecule type" value="Genomic_DNA"/>
</dbReference>
<reference evidence="1" key="2">
    <citation type="submission" date="2017-10" db="EMBL/GenBank/DDBJ databases">
        <title>Ladona fulva Genome sequencing and assembly.</title>
        <authorList>
            <person name="Murali S."/>
            <person name="Richards S."/>
            <person name="Bandaranaike D."/>
            <person name="Bellair M."/>
            <person name="Blankenburg K."/>
            <person name="Chao H."/>
            <person name="Dinh H."/>
            <person name="Doddapaneni H."/>
            <person name="Dugan-Rocha S."/>
            <person name="Elkadiri S."/>
            <person name="Gnanaolivu R."/>
            <person name="Hernandez B."/>
            <person name="Skinner E."/>
            <person name="Javaid M."/>
            <person name="Lee S."/>
            <person name="Li M."/>
            <person name="Ming W."/>
            <person name="Munidasa M."/>
            <person name="Muniz J."/>
            <person name="Nguyen L."/>
            <person name="Hughes D."/>
            <person name="Osuji N."/>
            <person name="Pu L.-L."/>
            <person name="Puazo M."/>
            <person name="Qu C."/>
            <person name="Quiroz J."/>
            <person name="Raj R."/>
            <person name="Weissenberger G."/>
            <person name="Xin Y."/>
            <person name="Zou X."/>
            <person name="Han Y."/>
            <person name="Worley K."/>
            <person name="Muzny D."/>
            <person name="Gibbs R."/>
        </authorList>
    </citation>
    <scope>NUCLEOTIDE SEQUENCE</scope>
    <source>
        <strain evidence="1">Sampled in the wild</strain>
    </source>
</reference>
<evidence type="ECO:0000313" key="2">
    <source>
        <dbReference type="Proteomes" id="UP000792457"/>
    </source>
</evidence>
<gene>
    <name evidence="1" type="ORF">J437_LFUL009691</name>
</gene>
<dbReference type="Proteomes" id="UP000792457">
    <property type="component" value="Unassembled WGS sequence"/>
</dbReference>
<evidence type="ECO:0000313" key="1">
    <source>
        <dbReference type="EMBL" id="KAG8229209.1"/>
    </source>
</evidence>
<name>A0A8K0K6B5_LADFU</name>
<comment type="caution">
    <text evidence="1">The sequence shown here is derived from an EMBL/GenBank/DDBJ whole genome shotgun (WGS) entry which is preliminary data.</text>
</comment>
<protein>
    <submittedName>
        <fullName evidence="1">Uncharacterized protein</fullName>
    </submittedName>
</protein>